<evidence type="ECO:0000313" key="8">
    <source>
        <dbReference type="Proteomes" id="UP000006833"/>
    </source>
</evidence>
<dbReference type="EMBL" id="CP000830">
    <property type="protein sequence ID" value="ABV94568.1"/>
    <property type="molecule type" value="Genomic_DNA"/>
</dbReference>
<comment type="subcellular location">
    <subcellularLocation>
        <location evidence="1">Membrane</location>
        <topology evidence="1">Multi-pass membrane protein</topology>
    </subcellularLocation>
</comment>
<dbReference type="AlphaFoldDB" id="A8LJ73"/>
<dbReference type="GO" id="GO:0004252">
    <property type="term" value="F:serine-type endopeptidase activity"/>
    <property type="evidence" value="ECO:0007669"/>
    <property type="project" value="InterPro"/>
</dbReference>
<dbReference type="InterPro" id="IPR022764">
    <property type="entry name" value="Peptidase_S54_rhomboid_dom"/>
</dbReference>
<gene>
    <name evidence="7" type="ordered locus">Dshi_2835</name>
</gene>
<feature type="transmembrane region" description="Helical" evidence="5">
    <location>
        <begin position="78"/>
        <end position="100"/>
    </location>
</feature>
<dbReference type="InterPro" id="IPR035952">
    <property type="entry name" value="Rhomboid-like_sf"/>
</dbReference>
<reference evidence="8" key="1">
    <citation type="journal article" date="2010" name="ISME J.">
        <title>The complete genome sequence of the algal symbiont Dinoroseobacter shibae: a hitchhiker's guide to life in the sea.</title>
        <authorList>
            <person name="Wagner-Dobler I."/>
            <person name="Ballhausen B."/>
            <person name="Berger M."/>
            <person name="Brinkhoff T."/>
            <person name="Buchholz I."/>
            <person name="Bunk B."/>
            <person name="Cypionka H."/>
            <person name="Daniel R."/>
            <person name="Drepper T."/>
            <person name="Gerdts G."/>
            <person name="Hahnke S."/>
            <person name="Han C."/>
            <person name="Jahn D."/>
            <person name="Kalhoefer D."/>
            <person name="Kiss H."/>
            <person name="Klenk H.P."/>
            <person name="Kyrpides N."/>
            <person name="Liebl W."/>
            <person name="Liesegang H."/>
            <person name="Meincke L."/>
            <person name="Pati A."/>
            <person name="Petersen J."/>
            <person name="Piekarski T."/>
            <person name="Pommerenke C."/>
            <person name="Pradella S."/>
            <person name="Pukall R."/>
            <person name="Rabus R."/>
            <person name="Stackebrandt E."/>
            <person name="Thole S."/>
            <person name="Thompson L."/>
            <person name="Tielen P."/>
            <person name="Tomasch J."/>
            <person name="von Jan M."/>
            <person name="Wanphrut N."/>
            <person name="Wichels A."/>
            <person name="Zech H."/>
            <person name="Simon M."/>
        </authorList>
    </citation>
    <scope>NUCLEOTIDE SEQUENCE [LARGE SCALE GENOMIC DNA]</scope>
    <source>
        <strain evidence="8">DSM 16493 / NCIMB 14021 / DFL 12</strain>
    </source>
</reference>
<dbReference type="SUPFAM" id="SSF144091">
    <property type="entry name" value="Rhomboid-like"/>
    <property type="match status" value="1"/>
</dbReference>
<sequence>MTPEPQSPFNPLPPLVVALAVVILGIEALFSLGARGILGGPEAVGWRIAAIRDFGFVDQVFDWMLANGRFPPEQLARVVTYPLIHASFTHAVFVVIFVLAMGKMVSEVFGGLAFLTIFWVSAVVGALVYGLFLNEDLPLIGGYPGVYGLIGAYTFLLWVSLIATGGQQYRAFTLIGMLLGIQLFFAIFFEVGMDWVADLSGFVAGFGLCFLIAPGGWGRVMAKLRGR</sequence>
<evidence type="ECO:0000256" key="4">
    <source>
        <dbReference type="ARBA" id="ARBA00023136"/>
    </source>
</evidence>
<dbReference type="OrthoDB" id="7836448at2"/>
<dbReference type="KEGG" id="dsh:Dshi_2835"/>
<dbReference type="GO" id="GO:0016020">
    <property type="term" value="C:membrane"/>
    <property type="evidence" value="ECO:0007669"/>
    <property type="project" value="UniProtKB-SubCell"/>
</dbReference>
<evidence type="ECO:0000256" key="3">
    <source>
        <dbReference type="ARBA" id="ARBA00022989"/>
    </source>
</evidence>
<dbReference type="HOGENOM" id="CLU_1188778_0_0_5"/>
<evidence type="ECO:0000256" key="2">
    <source>
        <dbReference type="ARBA" id="ARBA00022692"/>
    </source>
</evidence>
<dbReference type="Gene3D" id="1.20.1540.10">
    <property type="entry name" value="Rhomboid-like"/>
    <property type="match status" value="1"/>
</dbReference>
<organism evidence="7 8">
    <name type="scientific">Dinoroseobacter shibae (strain DSM 16493 / NCIMB 14021 / DFL 12)</name>
    <dbReference type="NCBI Taxonomy" id="398580"/>
    <lineage>
        <taxon>Bacteria</taxon>
        <taxon>Pseudomonadati</taxon>
        <taxon>Pseudomonadota</taxon>
        <taxon>Alphaproteobacteria</taxon>
        <taxon>Rhodobacterales</taxon>
        <taxon>Roseobacteraceae</taxon>
        <taxon>Dinoroseobacter</taxon>
    </lineage>
</organism>
<evidence type="ECO:0000313" key="7">
    <source>
        <dbReference type="EMBL" id="ABV94568.1"/>
    </source>
</evidence>
<evidence type="ECO:0000256" key="5">
    <source>
        <dbReference type="SAM" id="Phobius"/>
    </source>
</evidence>
<dbReference type="PANTHER" id="PTHR43066">
    <property type="entry name" value="RHOMBOID-RELATED PROTEIN"/>
    <property type="match status" value="1"/>
</dbReference>
<dbReference type="STRING" id="398580.Dshi_2835"/>
<feature type="transmembrane region" description="Helical" evidence="5">
    <location>
        <begin position="145"/>
        <end position="164"/>
    </location>
</feature>
<accession>A8LJ73</accession>
<evidence type="ECO:0000256" key="1">
    <source>
        <dbReference type="ARBA" id="ARBA00004141"/>
    </source>
</evidence>
<evidence type="ECO:0000259" key="6">
    <source>
        <dbReference type="Pfam" id="PF01694"/>
    </source>
</evidence>
<dbReference type="RefSeq" id="WP_012179496.1">
    <property type="nucleotide sequence ID" value="NC_009952.1"/>
</dbReference>
<feature type="transmembrane region" description="Helical" evidence="5">
    <location>
        <begin position="112"/>
        <end position="133"/>
    </location>
</feature>
<feature type="transmembrane region" description="Helical" evidence="5">
    <location>
        <begin position="195"/>
        <end position="217"/>
    </location>
</feature>
<keyword evidence="8" id="KW-1185">Reference proteome</keyword>
<protein>
    <recommendedName>
        <fullName evidence="6">Peptidase S54 rhomboid domain-containing protein</fullName>
    </recommendedName>
</protein>
<feature type="domain" description="Peptidase S54 rhomboid" evidence="6">
    <location>
        <begin position="73"/>
        <end position="213"/>
    </location>
</feature>
<dbReference type="Pfam" id="PF01694">
    <property type="entry name" value="Rhomboid"/>
    <property type="match status" value="1"/>
</dbReference>
<feature type="transmembrane region" description="Helical" evidence="5">
    <location>
        <begin position="171"/>
        <end position="189"/>
    </location>
</feature>
<keyword evidence="3 5" id="KW-1133">Transmembrane helix</keyword>
<proteinExistence type="predicted"/>
<dbReference type="eggNOG" id="COG0705">
    <property type="taxonomic scope" value="Bacteria"/>
</dbReference>
<name>A8LJ73_DINSH</name>
<dbReference type="Proteomes" id="UP000006833">
    <property type="component" value="Chromosome"/>
</dbReference>
<keyword evidence="4 5" id="KW-0472">Membrane</keyword>
<feature type="transmembrane region" description="Helical" evidence="5">
    <location>
        <begin position="12"/>
        <end position="32"/>
    </location>
</feature>
<keyword evidence="2 5" id="KW-0812">Transmembrane</keyword>